<dbReference type="InterPro" id="IPR002017">
    <property type="entry name" value="Spectrin_repeat"/>
</dbReference>
<keyword evidence="2" id="KW-0009">Actin-binding</keyword>
<dbReference type="InterPro" id="IPR001715">
    <property type="entry name" value="CH_dom"/>
</dbReference>
<dbReference type="SMART" id="SM00033">
    <property type="entry name" value="CH"/>
    <property type="match status" value="2"/>
</dbReference>
<feature type="non-terminal residue" evidence="5">
    <location>
        <position position="1551"/>
    </location>
</feature>
<dbReference type="Gene3D" id="1.20.58.60">
    <property type="match status" value="8"/>
</dbReference>
<evidence type="ECO:0000256" key="2">
    <source>
        <dbReference type="ARBA" id="ARBA00023203"/>
    </source>
</evidence>
<comment type="caution">
    <text evidence="5">The sequence shown here is derived from an EMBL/GenBank/DDBJ whole genome shotgun (WGS) entry which is preliminary data.</text>
</comment>
<evidence type="ECO:0000313" key="6">
    <source>
        <dbReference type="Proteomes" id="UP001228049"/>
    </source>
</evidence>
<dbReference type="CDD" id="cd00176">
    <property type="entry name" value="SPEC"/>
    <property type="match status" value="5"/>
</dbReference>
<feature type="domain" description="Calponin-homology (CH)" evidence="4">
    <location>
        <begin position="129"/>
        <end position="235"/>
    </location>
</feature>
<accession>A0AAD9EWI0</accession>
<sequence length="1551" mass="177548">MRLRNQKEKIRIGSTDGGEESIIMQTGKPPVENLFSELCDGRRLLELLEGLSGHELVRLERGFSRVHSLNNVNRALQILQKNNVELVNIGAADIVDGNHKLILGLIWSIIVHWQVKDVMKDVMAGLQQTNSEKILLSWVRQNTRQYPQVNVVNFSSSWNDGLAFNALIHSHRPELFDWASVEKKTSAIDRLEHAFNKAEQHMGIDRLLDPEDVAVPHPDKKSVLMYVTSLFQVLPQIISMESIKEVETLPRATASGAARMTTEEHYQIQTQQRFSQQFLSPGHEELQRGLSPLPPGSTSLESYQAALEEVLTWLLSAEDGLQGQPPISDNVEEVKEQFHTHEGYMVELTTHQGSVGRVLRAGAALLGERNLSEDEDSEVREQMNLLNARWEHLRVASMERQTRLHEVLMGLQHQQLQQLTDWLDLTEARIKRMGAQPMGPDLEDVKHQVEEHKLLQEDLELEQVRVNSLTHMVVVVDETSGDSATAALENKLRWTEERWILLQEILLKWQHFTNEQKEEHVRSIKTTNLKDQAEMTACIRRLAMVKAELEVKRPTMDKLCSMSQDLLSSVKNKEVASKLEARLDNFAQRWDRLIQSLEMSSSQLSTVVSVVQQSELTHSVATTVTKVTTREKMSAVRQTRESPPPQKKRQVVVDSEFRKRFDVDFTELHSYMTRGEAILQSPECSVSRKDGSIQELYDKVLAIERERPEKFRKLQEATRTVQTLVEQEGMRADDIAQAAEQLNQRWVGFCALLADKLAWLAYQTKVLAFYSLFEQCEQAVDTSECWLKVQAPPASEPEPLKVQLDRCREEVARLASLQPQVDLLEKHLKELKEEKEGDEDPSAFLDADISAFKEHYRQVLEDLRARERQLQLVMESLPPSRYKETIATLLAWLQQCEVKLSIPSTAVTEYPVMEQRLTDVQALQVALAEHQGEVDYLTSTVEQVFQKAPADISQKYRIEMDGIMARWKRLGTTLTDNAQKLQELMAKLLQFENDVKTLKKWMADVDVFLNEEWPALGDSEALEKQLEQCTALVNDIHTIQPSVNGINEVGLYLKKEAEPPYAVHIQKELDDLNAQWENVCKQAYAKKSALKGGLDKTMALRKEMQEMQEWINQAEEDYLERDFTYKTPEELRKAVEELKRAQEEVHSKELKVKLLTDSVNSFIAKAPPTAHDALRSELDVLTANYQRLCSRLDGKCKTLEEVWACWCELLSYLEQENAFLDQLEQKLDETENLEGGAEELQEALDSLDVLLQHPDDNRNQIRELAQTLMDGGVLDELIQQKLDAFNTRWDELMARAGLRKKELEKSVQWAQENDKSLRQIQDSLANTDRHLTAYLADHIDAQQIPQEAQKIQAELSGHEATLEDMKKKNQDKDPSVMGQIDLTQKKLADVWTKFRLFQKPANFDTRLTECERLLAGVKSQGGVLDIRSVEQDVVQSQLDQCMKLYKVLSEVKGEVETVIKTGRQIVQKQQTEQPKDMDDRVTALKLLYNQLGSQVTESKLELEKSLKLSRKLRKELNGLTEWLAATDAELTRRSDVDGMPSDLEAEVEWAQ</sequence>
<feature type="domain" description="Calponin-homology (CH)" evidence="4">
    <location>
        <begin position="12"/>
        <end position="114"/>
    </location>
</feature>
<dbReference type="GO" id="GO:0003779">
    <property type="term" value="F:actin binding"/>
    <property type="evidence" value="ECO:0007669"/>
    <property type="project" value="UniProtKB-KW"/>
</dbReference>
<feature type="coiled-coil region" evidence="3">
    <location>
        <begin position="1213"/>
        <end position="1243"/>
    </location>
</feature>
<dbReference type="Proteomes" id="UP001228049">
    <property type="component" value="Unassembled WGS sequence"/>
</dbReference>
<dbReference type="PANTHER" id="PTHR11915">
    <property type="entry name" value="SPECTRIN/FILAMIN RELATED CYTOSKELETAL PROTEIN"/>
    <property type="match status" value="1"/>
</dbReference>
<proteinExistence type="predicted"/>
<dbReference type="SUPFAM" id="SSF47576">
    <property type="entry name" value="Calponin-homology domain, CH-domain"/>
    <property type="match status" value="1"/>
</dbReference>
<dbReference type="Pfam" id="PF00307">
    <property type="entry name" value="CH"/>
    <property type="match status" value="2"/>
</dbReference>
<dbReference type="FunFam" id="1.10.418.10:FF:000032">
    <property type="entry name" value="utrophin isoform X1"/>
    <property type="match status" value="1"/>
</dbReference>
<dbReference type="Gene3D" id="1.10.418.10">
    <property type="entry name" value="Calponin-like domain"/>
    <property type="match status" value="2"/>
</dbReference>
<name>A0AAD9EWI0_DISEL</name>
<reference evidence="5" key="1">
    <citation type="submission" date="2023-04" db="EMBL/GenBank/DDBJ databases">
        <title>Chromosome-level genome of Chaenocephalus aceratus.</title>
        <authorList>
            <person name="Park H."/>
        </authorList>
    </citation>
    <scope>NUCLEOTIDE SEQUENCE</scope>
    <source>
        <strain evidence="5">DE</strain>
        <tissue evidence="5">Muscle</tissue>
    </source>
</reference>
<dbReference type="Pfam" id="PF00435">
    <property type="entry name" value="Spectrin"/>
    <property type="match status" value="6"/>
</dbReference>
<keyword evidence="3" id="KW-0175">Coiled coil</keyword>
<dbReference type="EMBL" id="JASDAP010000028">
    <property type="protein sequence ID" value="KAK1876515.1"/>
    <property type="molecule type" value="Genomic_DNA"/>
</dbReference>
<gene>
    <name evidence="5" type="ORF">KUDE01_001838</name>
</gene>
<keyword evidence="1" id="KW-0677">Repeat</keyword>
<dbReference type="InterPro" id="IPR036872">
    <property type="entry name" value="CH_dom_sf"/>
</dbReference>
<protein>
    <submittedName>
        <fullName evidence="5">Dystrophin</fullName>
    </submittedName>
</protein>
<keyword evidence="6" id="KW-1185">Reference proteome</keyword>
<dbReference type="SUPFAM" id="SSF46966">
    <property type="entry name" value="Spectrin repeat"/>
    <property type="match status" value="9"/>
</dbReference>
<evidence type="ECO:0000313" key="5">
    <source>
        <dbReference type="EMBL" id="KAK1876515.1"/>
    </source>
</evidence>
<feature type="coiled-coil region" evidence="3">
    <location>
        <begin position="1097"/>
        <end position="1158"/>
    </location>
</feature>
<dbReference type="PROSITE" id="PS50021">
    <property type="entry name" value="CH"/>
    <property type="match status" value="2"/>
</dbReference>
<dbReference type="InterPro" id="IPR018159">
    <property type="entry name" value="Spectrin/alpha-actinin"/>
</dbReference>
<organism evidence="5 6">
    <name type="scientific">Dissostichus eleginoides</name>
    <name type="common">Patagonian toothfish</name>
    <name type="synonym">Dissostichus amissus</name>
    <dbReference type="NCBI Taxonomy" id="100907"/>
    <lineage>
        <taxon>Eukaryota</taxon>
        <taxon>Metazoa</taxon>
        <taxon>Chordata</taxon>
        <taxon>Craniata</taxon>
        <taxon>Vertebrata</taxon>
        <taxon>Euteleostomi</taxon>
        <taxon>Actinopterygii</taxon>
        <taxon>Neopterygii</taxon>
        <taxon>Teleostei</taxon>
        <taxon>Neoteleostei</taxon>
        <taxon>Acanthomorphata</taxon>
        <taxon>Eupercaria</taxon>
        <taxon>Perciformes</taxon>
        <taxon>Notothenioidei</taxon>
        <taxon>Nototheniidae</taxon>
        <taxon>Dissostichus</taxon>
    </lineage>
</organism>
<evidence type="ECO:0000259" key="4">
    <source>
        <dbReference type="PROSITE" id="PS50021"/>
    </source>
</evidence>
<dbReference type="PROSITE" id="PS00020">
    <property type="entry name" value="ACTININ_2"/>
    <property type="match status" value="1"/>
</dbReference>
<dbReference type="SMART" id="SM00150">
    <property type="entry name" value="SPEC"/>
    <property type="match status" value="10"/>
</dbReference>
<dbReference type="InterPro" id="IPR001589">
    <property type="entry name" value="Actinin_actin-bd_CS"/>
</dbReference>
<dbReference type="FunFam" id="1.20.58.60:FF:000075">
    <property type="entry name" value="utrophin isoform X1"/>
    <property type="match status" value="1"/>
</dbReference>
<dbReference type="FunFam" id="1.10.418.10:FF:000089">
    <property type="entry name" value="Spectrin beta chain"/>
    <property type="match status" value="1"/>
</dbReference>
<evidence type="ECO:0000256" key="1">
    <source>
        <dbReference type="ARBA" id="ARBA00022737"/>
    </source>
</evidence>
<evidence type="ECO:0000256" key="3">
    <source>
        <dbReference type="SAM" id="Coils"/>
    </source>
</evidence>